<dbReference type="Proteomes" id="UP001257659">
    <property type="component" value="Unassembled WGS sequence"/>
</dbReference>
<gene>
    <name evidence="2" type="ORF">GGR31_000918</name>
</gene>
<keyword evidence="1" id="KW-1133">Transmembrane helix</keyword>
<accession>A0ABU1K706</accession>
<evidence type="ECO:0008006" key="4">
    <source>
        <dbReference type="Google" id="ProtNLM"/>
    </source>
</evidence>
<keyword evidence="3" id="KW-1185">Reference proteome</keyword>
<evidence type="ECO:0000256" key="1">
    <source>
        <dbReference type="SAM" id="Phobius"/>
    </source>
</evidence>
<dbReference type="EMBL" id="JAVDQA010000002">
    <property type="protein sequence ID" value="MDR6300287.1"/>
    <property type="molecule type" value="Genomic_DNA"/>
</dbReference>
<evidence type="ECO:0000313" key="2">
    <source>
        <dbReference type="EMBL" id="MDR6300287.1"/>
    </source>
</evidence>
<name>A0ABU1K706_9FLAO</name>
<organism evidence="2 3">
    <name type="scientific">Mesonia maritima</name>
    <dbReference type="NCBI Taxonomy" id="1793873"/>
    <lineage>
        <taxon>Bacteria</taxon>
        <taxon>Pseudomonadati</taxon>
        <taxon>Bacteroidota</taxon>
        <taxon>Flavobacteriia</taxon>
        <taxon>Flavobacteriales</taxon>
        <taxon>Flavobacteriaceae</taxon>
        <taxon>Mesonia</taxon>
    </lineage>
</organism>
<keyword evidence="1" id="KW-0812">Transmembrane</keyword>
<feature type="transmembrane region" description="Helical" evidence="1">
    <location>
        <begin position="70"/>
        <end position="93"/>
    </location>
</feature>
<dbReference type="RefSeq" id="WP_309727199.1">
    <property type="nucleotide sequence ID" value="NZ_JAVDQA010000002.1"/>
</dbReference>
<sequence length="95" mass="11140">MGILKSKSNKKFSYSPRYYDDKGKGNPFEIHSKFDDFRKATVDNKGLANKFKTAWADLEEKSDRKTNTRLYIIIAILLLIFLFIIDFDLSIFYSN</sequence>
<reference evidence="2 3" key="1">
    <citation type="submission" date="2023-07" db="EMBL/GenBank/DDBJ databases">
        <title>Genomic Encyclopedia of Type Strains, Phase IV (KMG-IV): sequencing the most valuable type-strain genomes for metagenomic binning, comparative biology and taxonomic classification.</title>
        <authorList>
            <person name="Goeker M."/>
        </authorList>
    </citation>
    <scope>NUCLEOTIDE SEQUENCE [LARGE SCALE GENOMIC DNA]</scope>
    <source>
        <strain evidence="2 3">DSM 102814</strain>
    </source>
</reference>
<protein>
    <recommendedName>
        <fullName evidence="4">Riboflavin synthase subunit beta</fullName>
    </recommendedName>
</protein>
<comment type="caution">
    <text evidence="2">The sequence shown here is derived from an EMBL/GenBank/DDBJ whole genome shotgun (WGS) entry which is preliminary data.</text>
</comment>
<evidence type="ECO:0000313" key="3">
    <source>
        <dbReference type="Proteomes" id="UP001257659"/>
    </source>
</evidence>
<proteinExistence type="predicted"/>
<keyword evidence="1" id="KW-0472">Membrane</keyword>